<organism evidence="7 8">
    <name type="scientific">Ciona savignyi</name>
    <name type="common">Pacific transparent sea squirt</name>
    <dbReference type="NCBI Taxonomy" id="51511"/>
    <lineage>
        <taxon>Eukaryota</taxon>
        <taxon>Metazoa</taxon>
        <taxon>Chordata</taxon>
        <taxon>Tunicata</taxon>
        <taxon>Ascidiacea</taxon>
        <taxon>Phlebobranchia</taxon>
        <taxon>Cionidae</taxon>
        <taxon>Ciona</taxon>
    </lineage>
</organism>
<dbReference type="AlphaFoldDB" id="H2YQD2"/>
<dbReference type="InParanoid" id="H2YQD2"/>
<reference evidence="7" key="2">
    <citation type="submission" date="2025-08" db="UniProtKB">
        <authorList>
            <consortium name="Ensembl"/>
        </authorList>
    </citation>
    <scope>IDENTIFICATION</scope>
</reference>
<reference evidence="7" key="3">
    <citation type="submission" date="2025-09" db="UniProtKB">
        <authorList>
            <consortium name="Ensembl"/>
        </authorList>
    </citation>
    <scope>IDENTIFICATION</scope>
</reference>
<keyword evidence="3" id="KW-0862">Zinc</keyword>
<sequence length="264" mass="31232">MENDTILEPLIFDDHVPSSPLLKMENDIPCVLCEYVEYGVENKAGKDNYLCHLLVGHFLVVADVKLIADLRSYAMYWKRRFSEEKLETFCSKILTNTGAKDKAKSEEYFLLCDALPEDKQVREDLQLGKLKQLLLRQEFERVDETFKRMCPFCTKCFQGNRLLLFNHMSDDHNFNIGHPDNIVNVRELLNDIEHKLESLHCLFCEKVFKDRPSLREHMRKKAHRKLNPKNKDFDKYYIINYLEFSWGKNWESLQGESDRLDGNQ</sequence>
<dbReference type="STRING" id="51511.ENSCSAVP00000007540"/>
<dbReference type="Proteomes" id="UP000007875">
    <property type="component" value="Unassembled WGS sequence"/>
</dbReference>
<dbReference type="SUPFAM" id="SSF57667">
    <property type="entry name" value="beta-beta-alpha zinc fingers"/>
    <property type="match status" value="1"/>
</dbReference>
<comment type="similarity">
    <text evidence="4">Belongs to the ZNF277 family.</text>
</comment>
<dbReference type="Gene3D" id="3.30.160.60">
    <property type="entry name" value="Classic Zinc Finger"/>
    <property type="match status" value="1"/>
</dbReference>
<evidence type="ECO:0000313" key="8">
    <source>
        <dbReference type="Proteomes" id="UP000007875"/>
    </source>
</evidence>
<evidence type="ECO:0000256" key="3">
    <source>
        <dbReference type="ARBA" id="ARBA00022833"/>
    </source>
</evidence>
<evidence type="ECO:0000256" key="1">
    <source>
        <dbReference type="ARBA" id="ARBA00022723"/>
    </source>
</evidence>
<evidence type="ECO:0000256" key="5">
    <source>
        <dbReference type="PROSITE-ProRule" id="PRU00042"/>
    </source>
</evidence>
<dbReference type="PANTHER" id="PTHR13267:SF3">
    <property type="entry name" value="ZINC FINGER PROTEIN 277"/>
    <property type="match status" value="1"/>
</dbReference>
<dbReference type="eggNOG" id="KOG2482">
    <property type="taxonomic scope" value="Eukaryota"/>
</dbReference>
<dbReference type="InterPro" id="IPR036236">
    <property type="entry name" value="Znf_C2H2_sf"/>
</dbReference>
<dbReference type="PROSITE" id="PS00028">
    <property type="entry name" value="ZINC_FINGER_C2H2_1"/>
    <property type="match status" value="1"/>
</dbReference>
<dbReference type="OMA" id="FCERTYK"/>
<reference evidence="8" key="1">
    <citation type="submission" date="2003-08" db="EMBL/GenBank/DDBJ databases">
        <authorList>
            <person name="Birren B."/>
            <person name="Nusbaum C."/>
            <person name="Abebe A."/>
            <person name="Abouelleil A."/>
            <person name="Adekoya E."/>
            <person name="Ait-zahra M."/>
            <person name="Allen N."/>
            <person name="Allen T."/>
            <person name="An P."/>
            <person name="Anderson M."/>
            <person name="Anderson S."/>
            <person name="Arachchi H."/>
            <person name="Armbruster J."/>
            <person name="Bachantsang P."/>
            <person name="Baldwin J."/>
            <person name="Barry A."/>
            <person name="Bayul T."/>
            <person name="Blitshsteyn B."/>
            <person name="Bloom T."/>
            <person name="Blye J."/>
            <person name="Boguslavskiy L."/>
            <person name="Borowsky M."/>
            <person name="Boukhgalter B."/>
            <person name="Brunache A."/>
            <person name="Butler J."/>
            <person name="Calixte N."/>
            <person name="Calvo S."/>
            <person name="Camarata J."/>
            <person name="Campo K."/>
            <person name="Chang J."/>
            <person name="Cheshatsang Y."/>
            <person name="Citroen M."/>
            <person name="Collymore A."/>
            <person name="Considine T."/>
            <person name="Cook A."/>
            <person name="Cooke P."/>
            <person name="Corum B."/>
            <person name="Cuomo C."/>
            <person name="David R."/>
            <person name="Dawoe T."/>
            <person name="Degray S."/>
            <person name="Dodge S."/>
            <person name="Dooley K."/>
            <person name="Dorje P."/>
            <person name="Dorjee K."/>
            <person name="Dorris L."/>
            <person name="Duffey N."/>
            <person name="Dupes A."/>
            <person name="Elkins T."/>
            <person name="Engels R."/>
            <person name="Erickson J."/>
            <person name="Farina A."/>
            <person name="Faro S."/>
            <person name="Ferreira P."/>
            <person name="Fischer H."/>
            <person name="Fitzgerald M."/>
            <person name="Foley K."/>
            <person name="Gage D."/>
            <person name="Galagan J."/>
            <person name="Gearin G."/>
            <person name="Gnerre S."/>
            <person name="Gnirke A."/>
            <person name="Goyette A."/>
            <person name="Graham J."/>
            <person name="Grandbois E."/>
            <person name="Gyaltsen K."/>
            <person name="Hafez N."/>
            <person name="Hagopian D."/>
            <person name="Hagos B."/>
            <person name="Hall J."/>
            <person name="Hatcher B."/>
            <person name="Heller A."/>
            <person name="Higgins H."/>
            <person name="Honan T."/>
            <person name="Horn A."/>
            <person name="Houde N."/>
            <person name="Hughes L."/>
            <person name="Hulme W."/>
            <person name="Husby E."/>
            <person name="Iliev I."/>
            <person name="Jaffe D."/>
            <person name="Jones C."/>
            <person name="Kamal M."/>
            <person name="Kamat A."/>
            <person name="Kamvysselis M."/>
            <person name="Karlsson E."/>
            <person name="Kells C."/>
            <person name="Kieu A."/>
            <person name="Kisner P."/>
            <person name="Kodira C."/>
            <person name="Kulbokas E."/>
            <person name="Labutti K."/>
            <person name="Lama D."/>
            <person name="Landers T."/>
            <person name="Leger J."/>
            <person name="Levine S."/>
            <person name="Lewis D."/>
            <person name="Lewis T."/>
            <person name="Lindblad-toh K."/>
            <person name="Liu X."/>
            <person name="Lokyitsang T."/>
            <person name="Lokyitsang Y."/>
            <person name="Lucien O."/>
            <person name="Lui A."/>
            <person name="Ma L.J."/>
            <person name="Mabbitt R."/>
            <person name="Macdonald J."/>
            <person name="Maclean C."/>
            <person name="Major J."/>
            <person name="Manning J."/>
            <person name="Marabella R."/>
            <person name="Maru K."/>
            <person name="Matthews C."/>
            <person name="Mauceli E."/>
            <person name="Mccarthy M."/>
            <person name="Mcdonough S."/>
            <person name="Mcghee T."/>
            <person name="Meldrim J."/>
            <person name="Meneus L."/>
            <person name="Mesirov J."/>
            <person name="Mihalev A."/>
            <person name="Mihova T."/>
            <person name="Mikkelsen T."/>
            <person name="Mlenga V."/>
            <person name="Moru K."/>
            <person name="Mozes J."/>
            <person name="Mulrain L."/>
            <person name="Munson G."/>
            <person name="Naylor J."/>
            <person name="Newes C."/>
            <person name="Nguyen C."/>
            <person name="Nguyen N."/>
            <person name="Nguyen T."/>
            <person name="Nicol R."/>
            <person name="Nielsen C."/>
            <person name="Nizzari M."/>
            <person name="Norbu C."/>
            <person name="Norbu N."/>
            <person name="O'donnell P."/>
            <person name="Okoawo O."/>
            <person name="O'leary S."/>
            <person name="Omotosho B."/>
            <person name="O'neill K."/>
            <person name="Osman S."/>
            <person name="Parker S."/>
            <person name="Perrin D."/>
            <person name="Phunkhang P."/>
            <person name="Piqani B."/>
            <person name="Purcell S."/>
            <person name="Rachupka T."/>
            <person name="Ramasamy U."/>
            <person name="Rameau R."/>
            <person name="Ray V."/>
            <person name="Raymond C."/>
            <person name="Retta R."/>
            <person name="Richardson S."/>
            <person name="Rise C."/>
            <person name="Rodriguez J."/>
            <person name="Rogers J."/>
            <person name="Rogov P."/>
            <person name="Rutman M."/>
            <person name="Schupbach R."/>
            <person name="Seaman C."/>
            <person name="Settipalli S."/>
            <person name="Sharpe T."/>
            <person name="Sheridan J."/>
            <person name="Sherpa N."/>
            <person name="Shi J."/>
            <person name="Smirnov S."/>
            <person name="Smith C."/>
            <person name="Sougnez C."/>
            <person name="Spencer B."/>
            <person name="Stalker J."/>
            <person name="Stange-thomann N."/>
            <person name="Stavropoulos S."/>
            <person name="Stetson K."/>
            <person name="Stone C."/>
            <person name="Stone S."/>
            <person name="Stubbs M."/>
            <person name="Talamas J."/>
            <person name="Tchuinga P."/>
            <person name="Tenzing P."/>
            <person name="Tesfaye S."/>
            <person name="Theodore J."/>
            <person name="Thoulutsang Y."/>
            <person name="Topham K."/>
            <person name="Towey S."/>
            <person name="Tsamla T."/>
            <person name="Tsomo N."/>
            <person name="Vallee D."/>
            <person name="Vassiliev H."/>
            <person name="Venkataraman V."/>
            <person name="Vinson J."/>
            <person name="Vo A."/>
            <person name="Wade C."/>
            <person name="Wang S."/>
            <person name="Wangchuk T."/>
            <person name="Wangdi T."/>
            <person name="Whittaker C."/>
            <person name="Wilkinson J."/>
            <person name="Wu Y."/>
            <person name="Wyman D."/>
            <person name="Yadav S."/>
            <person name="Yang S."/>
            <person name="Yang X."/>
            <person name="Yeager S."/>
            <person name="Yee E."/>
            <person name="Young G."/>
            <person name="Zainoun J."/>
            <person name="Zembeck L."/>
            <person name="Zimmer A."/>
            <person name="Zody M."/>
            <person name="Lander E."/>
        </authorList>
    </citation>
    <scope>NUCLEOTIDE SEQUENCE [LARGE SCALE GENOMIC DNA]</scope>
</reference>
<dbReference type="GeneTree" id="ENSGT00390000010852"/>
<accession>H2YQD2</accession>
<dbReference type="InterPro" id="IPR041661">
    <property type="entry name" value="ZN622/Rei1/Reh1_Znf-C2H2"/>
</dbReference>
<dbReference type="SMART" id="SM00355">
    <property type="entry name" value="ZnF_C2H2"/>
    <property type="match status" value="2"/>
</dbReference>
<name>H2YQD2_CIOSA</name>
<keyword evidence="1" id="KW-0479">Metal-binding</keyword>
<evidence type="ECO:0000256" key="4">
    <source>
        <dbReference type="ARBA" id="ARBA00034119"/>
    </source>
</evidence>
<evidence type="ECO:0000313" key="7">
    <source>
        <dbReference type="Ensembl" id="ENSCSAVP00000007540.1"/>
    </source>
</evidence>
<dbReference type="Pfam" id="PF12756">
    <property type="entry name" value="zf-C2H2_2"/>
    <property type="match status" value="1"/>
</dbReference>
<feature type="domain" description="C2H2-type" evidence="6">
    <location>
        <begin position="199"/>
        <end position="228"/>
    </location>
</feature>
<dbReference type="Ensembl" id="ENSCSAVT00000007639.1">
    <property type="protein sequence ID" value="ENSCSAVP00000007540.1"/>
    <property type="gene ID" value="ENSCSAVG00000004503.1"/>
</dbReference>
<evidence type="ECO:0000256" key="2">
    <source>
        <dbReference type="ARBA" id="ARBA00022771"/>
    </source>
</evidence>
<keyword evidence="2 5" id="KW-0863">Zinc-finger</keyword>
<proteinExistence type="inferred from homology"/>
<keyword evidence="8" id="KW-1185">Reference proteome</keyword>
<dbReference type="FunCoup" id="H2YQD2">
    <property type="interactions" value="330"/>
</dbReference>
<dbReference type="GO" id="GO:0008270">
    <property type="term" value="F:zinc ion binding"/>
    <property type="evidence" value="ECO:0007669"/>
    <property type="project" value="UniProtKB-KW"/>
</dbReference>
<dbReference type="PROSITE" id="PS50157">
    <property type="entry name" value="ZINC_FINGER_C2H2_2"/>
    <property type="match status" value="1"/>
</dbReference>
<evidence type="ECO:0000259" key="6">
    <source>
        <dbReference type="PROSITE" id="PS50157"/>
    </source>
</evidence>
<protein>
    <recommendedName>
        <fullName evidence="6">C2H2-type domain-containing protein</fullName>
    </recommendedName>
</protein>
<dbReference type="InterPro" id="IPR040048">
    <property type="entry name" value="ZNF277"/>
</dbReference>
<dbReference type="InterPro" id="IPR013087">
    <property type="entry name" value="Znf_C2H2_type"/>
</dbReference>
<dbReference type="PANTHER" id="PTHR13267">
    <property type="entry name" value="ZINC FINGER PROTEIN 277"/>
    <property type="match status" value="1"/>
</dbReference>
<dbReference type="HOGENOM" id="CLU_1055701_0_0_1"/>